<dbReference type="SUPFAM" id="SSF52172">
    <property type="entry name" value="CheY-like"/>
    <property type="match status" value="1"/>
</dbReference>
<feature type="domain" description="Response regulatory" evidence="2">
    <location>
        <begin position="7"/>
        <end position="130"/>
    </location>
</feature>
<feature type="modified residue" description="4-aspartylphosphate" evidence="1">
    <location>
        <position position="63"/>
    </location>
</feature>
<dbReference type="PANTHER" id="PTHR44520:SF2">
    <property type="entry name" value="RESPONSE REGULATOR RCP1"/>
    <property type="match status" value="1"/>
</dbReference>
<organism evidence="3 4">
    <name type="scientific">Deinococcus arboris</name>
    <dbReference type="NCBI Taxonomy" id="2682977"/>
    <lineage>
        <taxon>Bacteria</taxon>
        <taxon>Thermotogati</taxon>
        <taxon>Deinococcota</taxon>
        <taxon>Deinococci</taxon>
        <taxon>Deinococcales</taxon>
        <taxon>Deinococcaceae</taxon>
        <taxon>Deinococcus</taxon>
    </lineage>
</organism>
<dbReference type="SMART" id="SM00448">
    <property type="entry name" value="REC"/>
    <property type="match status" value="1"/>
</dbReference>
<dbReference type="Gene3D" id="3.40.50.2300">
    <property type="match status" value="1"/>
</dbReference>
<dbReference type="InterPro" id="IPR011006">
    <property type="entry name" value="CheY-like_superfamily"/>
</dbReference>
<dbReference type="PANTHER" id="PTHR44520">
    <property type="entry name" value="RESPONSE REGULATOR RCP1-RELATED"/>
    <property type="match status" value="1"/>
</dbReference>
<proteinExistence type="predicted"/>
<reference evidence="3 4" key="1">
    <citation type="submission" date="2019-12" db="EMBL/GenBank/DDBJ databases">
        <title>Deinococcus sp. HMF7620 Genome sequencing and assembly.</title>
        <authorList>
            <person name="Kang H."/>
            <person name="Kim H."/>
            <person name="Joh K."/>
        </authorList>
    </citation>
    <scope>NUCLEOTIDE SEQUENCE [LARGE SCALE GENOMIC DNA]</scope>
    <source>
        <strain evidence="3 4">HMF7620</strain>
    </source>
</reference>
<dbReference type="EMBL" id="WQLB01000008">
    <property type="protein sequence ID" value="MVN86623.1"/>
    <property type="molecule type" value="Genomic_DNA"/>
</dbReference>
<dbReference type="PROSITE" id="PS50110">
    <property type="entry name" value="RESPONSE_REGULATORY"/>
    <property type="match status" value="1"/>
</dbReference>
<dbReference type="Proteomes" id="UP000483286">
    <property type="component" value="Unassembled WGS sequence"/>
</dbReference>
<evidence type="ECO:0000256" key="1">
    <source>
        <dbReference type="PROSITE-ProRule" id="PRU00169"/>
    </source>
</evidence>
<evidence type="ECO:0000259" key="2">
    <source>
        <dbReference type="PROSITE" id="PS50110"/>
    </source>
</evidence>
<gene>
    <name evidence="3" type="ORF">GO986_07575</name>
</gene>
<dbReference type="InterPro" id="IPR052893">
    <property type="entry name" value="TCS_response_regulator"/>
</dbReference>
<evidence type="ECO:0000313" key="3">
    <source>
        <dbReference type="EMBL" id="MVN86623.1"/>
    </source>
</evidence>
<dbReference type="RefSeq" id="WP_157458691.1">
    <property type="nucleotide sequence ID" value="NZ_WQLB01000008.1"/>
</dbReference>
<evidence type="ECO:0000313" key="4">
    <source>
        <dbReference type="Proteomes" id="UP000483286"/>
    </source>
</evidence>
<protein>
    <submittedName>
        <fullName evidence="3">Response regulator</fullName>
    </submittedName>
</protein>
<dbReference type="AlphaFoldDB" id="A0A7C9M818"/>
<name>A0A7C9M818_9DEIO</name>
<comment type="caution">
    <text evidence="3">The sequence shown here is derived from an EMBL/GenBank/DDBJ whole genome shotgun (WGS) entry which is preliminary data.</text>
</comment>
<accession>A0A7C9M818</accession>
<dbReference type="CDD" id="cd17557">
    <property type="entry name" value="REC_Rcp-like"/>
    <property type="match status" value="1"/>
</dbReference>
<sequence>MTRAPVHLLLVEDNPADVFLLEAALDLAAVPVEMTVARDGLEALEYLHQTKAGARLPDLILLDLNMPRMNGFEFLAAVRADPDLMGLVILVFTTSNAEADVKRAYALQANAYLSKPANLDAFLQTVHLLEAHWFGAASLPRSFAP</sequence>
<dbReference type="GO" id="GO:0000160">
    <property type="term" value="P:phosphorelay signal transduction system"/>
    <property type="evidence" value="ECO:0007669"/>
    <property type="project" value="InterPro"/>
</dbReference>
<dbReference type="InterPro" id="IPR001789">
    <property type="entry name" value="Sig_transdc_resp-reg_receiver"/>
</dbReference>
<dbReference type="Pfam" id="PF00072">
    <property type="entry name" value="Response_reg"/>
    <property type="match status" value="1"/>
</dbReference>
<keyword evidence="4" id="KW-1185">Reference proteome</keyword>
<keyword evidence="1" id="KW-0597">Phosphoprotein</keyword>